<feature type="transmembrane region" description="Helical" evidence="1">
    <location>
        <begin position="12"/>
        <end position="35"/>
    </location>
</feature>
<evidence type="ECO:0000313" key="3">
    <source>
        <dbReference type="Proteomes" id="UP001321748"/>
    </source>
</evidence>
<gene>
    <name evidence="2" type="ORF">KIMH_03000</name>
</gene>
<reference evidence="2 3" key="1">
    <citation type="journal article" date="2023" name="Microbiol. Spectr.">
        <title>Symbiosis of Carpenter Bees with Uncharacterized Lactic Acid Bacteria Showing NAD Auxotrophy.</title>
        <authorList>
            <person name="Kawasaki S."/>
            <person name="Ozawa K."/>
            <person name="Mori T."/>
            <person name="Yamamoto A."/>
            <person name="Ito M."/>
            <person name="Ohkuma M."/>
            <person name="Sakamoto M."/>
            <person name="Matsutani M."/>
        </authorList>
    </citation>
    <scope>NUCLEOTIDE SEQUENCE [LARGE SCALE GENOMIC DNA]</scope>
    <source>
        <strain evidence="2 3">KimH</strain>
    </source>
</reference>
<protein>
    <submittedName>
        <fullName evidence="2">Uncharacterized protein</fullName>
    </submittedName>
</protein>
<keyword evidence="3" id="KW-1185">Reference proteome</keyword>
<name>A0ABM8BBE3_9BIFI</name>
<organism evidence="2 3">
    <name type="scientific">Bombiscardovia apis</name>
    <dbReference type="NCBI Taxonomy" id="2932182"/>
    <lineage>
        <taxon>Bacteria</taxon>
        <taxon>Bacillati</taxon>
        <taxon>Actinomycetota</taxon>
        <taxon>Actinomycetes</taxon>
        <taxon>Bifidobacteriales</taxon>
        <taxon>Bifidobacteriaceae</taxon>
        <taxon>Bombiscardovia</taxon>
    </lineage>
</organism>
<keyword evidence="1" id="KW-0812">Transmembrane</keyword>
<evidence type="ECO:0000313" key="2">
    <source>
        <dbReference type="EMBL" id="BDR54189.1"/>
    </source>
</evidence>
<accession>A0ABM8BBE3</accession>
<keyword evidence="1" id="KW-0472">Membrane</keyword>
<keyword evidence="1" id="KW-1133">Transmembrane helix</keyword>
<dbReference type="EMBL" id="AP026800">
    <property type="protein sequence ID" value="BDR54189.1"/>
    <property type="molecule type" value="Genomic_DNA"/>
</dbReference>
<proteinExistence type="predicted"/>
<evidence type="ECO:0000256" key="1">
    <source>
        <dbReference type="SAM" id="Phobius"/>
    </source>
</evidence>
<sequence length="146" mass="16552">MQKHQLSKRTRSIIRACLIGALTYSILWLAASLYLRKEEQHYQGNLLAWNTSVSLLNGINDQVEKMPKSMRGGVKPAENYPAFDSKAEKWLLGSPAYRSSPFIWQQVSDALHNRKCSINLETAENFNIQQALTLLDDLSKVQAKDS</sequence>
<dbReference type="RefSeq" id="WP_317643211.1">
    <property type="nucleotide sequence ID" value="NZ_AP026800.1"/>
</dbReference>
<dbReference type="Proteomes" id="UP001321748">
    <property type="component" value="Chromosome"/>
</dbReference>